<evidence type="ECO:0000313" key="3">
    <source>
        <dbReference type="EMBL" id="CAF5018784.1"/>
    </source>
</evidence>
<dbReference type="InterPro" id="IPR035396">
    <property type="entry name" value="Bac_rhamnosid6H"/>
</dbReference>
<feature type="non-terminal residue" evidence="3">
    <location>
        <position position="1"/>
    </location>
</feature>
<dbReference type="Gene3D" id="2.60.120.260">
    <property type="entry name" value="Galactose-binding domain-like"/>
    <property type="match status" value="1"/>
</dbReference>
<dbReference type="InterPro" id="IPR016007">
    <property type="entry name" value="Alpha_rhamnosid"/>
</dbReference>
<dbReference type="EMBL" id="CAJOBR010038133">
    <property type="protein sequence ID" value="CAF5018784.1"/>
    <property type="molecule type" value="Genomic_DNA"/>
</dbReference>
<name>A0A822BJH2_9BILA</name>
<dbReference type="Pfam" id="PF05592">
    <property type="entry name" value="Bac_rhamnosid"/>
    <property type="match status" value="1"/>
</dbReference>
<dbReference type="Gene3D" id="1.50.10.10">
    <property type="match status" value="1"/>
</dbReference>
<organism evidence="3 4">
    <name type="scientific">Rotaria socialis</name>
    <dbReference type="NCBI Taxonomy" id="392032"/>
    <lineage>
        <taxon>Eukaryota</taxon>
        <taxon>Metazoa</taxon>
        <taxon>Spiralia</taxon>
        <taxon>Gnathifera</taxon>
        <taxon>Rotifera</taxon>
        <taxon>Eurotatoria</taxon>
        <taxon>Bdelloidea</taxon>
        <taxon>Philodinida</taxon>
        <taxon>Philodinidae</taxon>
        <taxon>Rotaria</taxon>
    </lineage>
</organism>
<accession>A0A822BJH2</accession>
<dbReference type="GO" id="GO:0005975">
    <property type="term" value="P:carbohydrate metabolic process"/>
    <property type="evidence" value="ECO:0007669"/>
    <property type="project" value="InterPro"/>
</dbReference>
<evidence type="ECO:0000259" key="1">
    <source>
        <dbReference type="Pfam" id="PF05592"/>
    </source>
</evidence>
<dbReference type="PANTHER" id="PTHR33307">
    <property type="entry name" value="ALPHA-RHAMNOSIDASE (EUROFUNG)"/>
    <property type="match status" value="1"/>
</dbReference>
<feature type="domain" description="Alpha-L-rhamnosidase concanavalin-like" evidence="1">
    <location>
        <begin position="8"/>
        <end position="67"/>
    </location>
</feature>
<dbReference type="InterPro" id="IPR008902">
    <property type="entry name" value="Rhamnosid_concanavalin"/>
</dbReference>
<sequence>VYFSQAYGSIDTQNLRGATQADSYILRGDPNGEIYEPRFTVHGFRFITVFGSPNSLSVNDVECLVVHSETTVKGHFVSTNPIINQIQHNVQWGQLGNSMSLPTDCPQRDERKGWMGDAALTVNEALYNFDLI</sequence>
<evidence type="ECO:0000313" key="4">
    <source>
        <dbReference type="Proteomes" id="UP000663848"/>
    </source>
</evidence>
<dbReference type="InterPro" id="IPR012341">
    <property type="entry name" value="6hp_glycosidase-like_sf"/>
</dbReference>
<evidence type="ECO:0000259" key="2">
    <source>
        <dbReference type="Pfam" id="PF17389"/>
    </source>
</evidence>
<gene>
    <name evidence="3" type="ORF">QYT958_LOCUS39758</name>
</gene>
<dbReference type="Pfam" id="PF17389">
    <property type="entry name" value="Bac_rhamnosid6H"/>
    <property type="match status" value="1"/>
</dbReference>
<dbReference type="Proteomes" id="UP000663848">
    <property type="component" value="Unassembled WGS sequence"/>
</dbReference>
<feature type="domain" description="Alpha-L-rhamnosidase six-hairpin glycosidase" evidence="2">
    <location>
        <begin position="73"/>
        <end position="131"/>
    </location>
</feature>
<protein>
    <submittedName>
        <fullName evidence="3">Uncharacterized protein</fullName>
    </submittedName>
</protein>
<feature type="non-terminal residue" evidence="3">
    <location>
        <position position="132"/>
    </location>
</feature>
<dbReference type="AlphaFoldDB" id="A0A822BJH2"/>
<proteinExistence type="predicted"/>
<comment type="caution">
    <text evidence="3">The sequence shown here is derived from an EMBL/GenBank/DDBJ whole genome shotgun (WGS) entry which is preliminary data.</text>
</comment>
<reference evidence="3" key="1">
    <citation type="submission" date="2021-02" db="EMBL/GenBank/DDBJ databases">
        <authorList>
            <person name="Nowell W R."/>
        </authorList>
    </citation>
    <scope>NUCLEOTIDE SEQUENCE</scope>
</reference>
<dbReference type="PANTHER" id="PTHR33307:SF6">
    <property type="entry name" value="ALPHA-RHAMNOSIDASE (EUROFUNG)-RELATED"/>
    <property type="match status" value="1"/>
</dbReference>